<name>A0ACB7I382_MANES</name>
<protein>
    <submittedName>
        <fullName evidence="1">Uncharacterized protein</fullName>
    </submittedName>
</protein>
<dbReference type="EMBL" id="CM004389">
    <property type="protein sequence ID" value="KAG8657521.1"/>
    <property type="molecule type" value="Genomic_DNA"/>
</dbReference>
<evidence type="ECO:0000313" key="1">
    <source>
        <dbReference type="EMBL" id="KAG8657521.1"/>
    </source>
</evidence>
<keyword evidence="2" id="KW-1185">Reference proteome</keyword>
<dbReference type="Proteomes" id="UP000091857">
    <property type="component" value="Chromosome 3"/>
</dbReference>
<sequence>LYVFDQNIPDVPDENASDDVKDKYDRHSYDNVQATCVMRIEKYETSKLFSFKMTEGSSVHAHVLKMIGYIKKLARLGFVMDHKLSVGLFIMNFNMHKLDAELSKLVSMLVTAEKCLKKEKKKPKKKKNKKKANTILKPTGGVKKDKGTCHHCGIEGDWRRNSKVYLATMKARKLGEASTSGTKK</sequence>
<accession>A0ACB7I382</accession>
<feature type="non-terminal residue" evidence="1">
    <location>
        <position position="184"/>
    </location>
</feature>
<proteinExistence type="predicted"/>
<reference evidence="2" key="1">
    <citation type="journal article" date="2016" name="Nat. Biotechnol.">
        <title>Sequencing wild and cultivated cassava and related species reveals extensive interspecific hybridization and genetic diversity.</title>
        <authorList>
            <person name="Bredeson J.V."/>
            <person name="Lyons J.B."/>
            <person name="Prochnik S.E."/>
            <person name="Wu G.A."/>
            <person name="Ha C.M."/>
            <person name="Edsinger-Gonzales E."/>
            <person name="Grimwood J."/>
            <person name="Schmutz J."/>
            <person name="Rabbi I.Y."/>
            <person name="Egesi C."/>
            <person name="Nauluvula P."/>
            <person name="Lebot V."/>
            <person name="Ndunguru J."/>
            <person name="Mkamilo G."/>
            <person name="Bart R.S."/>
            <person name="Setter T.L."/>
            <person name="Gleadow R.M."/>
            <person name="Kulakow P."/>
            <person name="Ferguson M.E."/>
            <person name="Rounsley S."/>
            <person name="Rokhsar D.S."/>
        </authorList>
    </citation>
    <scope>NUCLEOTIDE SEQUENCE [LARGE SCALE GENOMIC DNA]</scope>
    <source>
        <strain evidence="2">cv. AM560-2</strain>
    </source>
</reference>
<organism evidence="1 2">
    <name type="scientific">Manihot esculenta</name>
    <name type="common">Cassava</name>
    <name type="synonym">Jatropha manihot</name>
    <dbReference type="NCBI Taxonomy" id="3983"/>
    <lineage>
        <taxon>Eukaryota</taxon>
        <taxon>Viridiplantae</taxon>
        <taxon>Streptophyta</taxon>
        <taxon>Embryophyta</taxon>
        <taxon>Tracheophyta</taxon>
        <taxon>Spermatophyta</taxon>
        <taxon>Magnoliopsida</taxon>
        <taxon>eudicotyledons</taxon>
        <taxon>Gunneridae</taxon>
        <taxon>Pentapetalae</taxon>
        <taxon>rosids</taxon>
        <taxon>fabids</taxon>
        <taxon>Malpighiales</taxon>
        <taxon>Euphorbiaceae</taxon>
        <taxon>Crotonoideae</taxon>
        <taxon>Manihoteae</taxon>
        <taxon>Manihot</taxon>
    </lineage>
</organism>
<gene>
    <name evidence="1" type="ORF">MANES_03G074416v8</name>
</gene>
<comment type="caution">
    <text evidence="1">The sequence shown here is derived from an EMBL/GenBank/DDBJ whole genome shotgun (WGS) entry which is preliminary data.</text>
</comment>
<evidence type="ECO:0000313" key="2">
    <source>
        <dbReference type="Proteomes" id="UP000091857"/>
    </source>
</evidence>